<sequence>MPSFPVHSLVSAVALRTPTAPTRSALTHPVHPHGSSLKDGGSAYEVALRGLSAGGWGLVAQFPAPLKSRGRDPFIPAGAWGLSAQFPAPLKASRS</sequence>
<feature type="region of interest" description="Disordered" evidence="1">
    <location>
        <begin position="20"/>
        <end position="39"/>
    </location>
</feature>
<accession>A0A7G1P3C3</accession>
<dbReference type="Proteomes" id="UP000516444">
    <property type="component" value="Chromosome"/>
</dbReference>
<reference evidence="2 3" key="1">
    <citation type="journal article" date="2014" name="Int. J. Syst. Evol. Microbiol.">
        <title>Complete genome sequence of Corynebacterium casei LMG S-19264T (=DSM 44701T), isolated from a smear-ripened cheese.</title>
        <authorList>
            <consortium name="US DOE Joint Genome Institute (JGI-PGF)"/>
            <person name="Walter F."/>
            <person name="Albersmeier A."/>
            <person name="Kalinowski J."/>
            <person name="Ruckert C."/>
        </authorList>
    </citation>
    <scope>NUCLEOTIDE SEQUENCE [LARGE SCALE GENOMIC DNA]</scope>
    <source>
        <strain evidence="2 3">JCM 4677</strain>
    </source>
</reference>
<evidence type="ECO:0000256" key="1">
    <source>
        <dbReference type="SAM" id="MobiDB-lite"/>
    </source>
</evidence>
<dbReference type="KEGG" id="sgm:GCM10017557_43110"/>
<evidence type="ECO:0000313" key="2">
    <source>
        <dbReference type="EMBL" id="BCL29452.1"/>
    </source>
</evidence>
<gene>
    <name evidence="2" type="ORF">GCM10017557_43110</name>
</gene>
<proteinExistence type="predicted"/>
<keyword evidence="3" id="KW-1185">Reference proteome</keyword>
<evidence type="ECO:0000313" key="3">
    <source>
        <dbReference type="Proteomes" id="UP000516444"/>
    </source>
</evidence>
<dbReference type="AlphaFoldDB" id="A0A7G1P3C3"/>
<organism evidence="2 3">
    <name type="scientific">Streptomyces aurantiacus</name>
    <dbReference type="NCBI Taxonomy" id="47760"/>
    <lineage>
        <taxon>Bacteria</taxon>
        <taxon>Bacillati</taxon>
        <taxon>Actinomycetota</taxon>
        <taxon>Actinomycetes</taxon>
        <taxon>Kitasatosporales</taxon>
        <taxon>Streptomycetaceae</taxon>
        <taxon>Streptomyces</taxon>
        <taxon>Streptomyces aurantiacus group</taxon>
    </lineage>
</organism>
<protein>
    <submittedName>
        <fullName evidence="2">Uncharacterized protein</fullName>
    </submittedName>
</protein>
<name>A0A7G1P3C3_9ACTN</name>
<dbReference type="EMBL" id="AP023440">
    <property type="protein sequence ID" value="BCL29452.1"/>
    <property type="molecule type" value="Genomic_DNA"/>
</dbReference>